<accession>A0A109GBM5</accession>
<feature type="transmembrane region" description="Helical" evidence="1">
    <location>
        <begin position="43"/>
        <end position="62"/>
    </location>
</feature>
<evidence type="ECO:0000313" key="3">
    <source>
        <dbReference type="EMBL" id="PES40559.1"/>
    </source>
</evidence>
<sequence length="63" mass="6749">MQGISISGQDAWSSIIVSFAIFIIIWGLIPGLTIKYVCKSQTLGIASFFVGIAYGVKAGHFLI</sequence>
<proteinExistence type="predicted"/>
<dbReference type="EMBL" id="CP022674">
    <property type="protein sequence ID" value="AXI29407.1"/>
    <property type="molecule type" value="Genomic_DNA"/>
</dbReference>
<feature type="transmembrane region" description="Helical" evidence="1">
    <location>
        <begin position="12"/>
        <end position="31"/>
    </location>
</feature>
<evidence type="ECO:0000313" key="2">
    <source>
        <dbReference type="EMBL" id="AXI29407.1"/>
    </source>
</evidence>
<keyword evidence="1" id="KW-1133">Transmembrane helix</keyword>
<dbReference type="Proteomes" id="UP000253834">
    <property type="component" value="Chromosome"/>
</dbReference>
<dbReference type="AlphaFoldDB" id="A0A109GBM5"/>
<dbReference type="Proteomes" id="UP000256519">
    <property type="component" value="Unassembled WGS sequence"/>
</dbReference>
<organism evidence="4 7">
    <name type="scientific">Priestia megaterium</name>
    <name type="common">Bacillus megaterium</name>
    <dbReference type="NCBI Taxonomy" id="1404"/>
    <lineage>
        <taxon>Bacteria</taxon>
        <taxon>Bacillati</taxon>
        <taxon>Bacillota</taxon>
        <taxon>Bacilli</taxon>
        <taxon>Bacillales</taxon>
        <taxon>Bacillaceae</taxon>
        <taxon>Priestia</taxon>
    </lineage>
</organism>
<accession>A0A0L1LYF2</accession>
<evidence type="ECO:0000313" key="5">
    <source>
        <dbReference type="Proteomes" id="UP000220341"/>
    </source>
</evidence>
<dbReference type="RefSeq" id="WP_025751820.1">
    <property type="nucleotide sequence ID" value="NZ_AZUJ01000008.1"/>
</dbReference>
<reference evidence="3 5" key="2">
    <citation type="submission" date="2017-09" db="EMBL/GenBank/DDBJ databases">
        <title>Large-scale bioinformatics analysis of Bacillus genomes uncovers conserved roles of natural products in bacterial physiology.</title>
        <authorList>
            <consortium name="Agbiome Team Llc"/>
            <person name="Bleich R.M."/>
            <person name="Kirk G.J."/>
            <person name="Santa Maria K.C."/>
            <person name="Allen S.E."/>
            <person name="Farag S."/>
            <person name="Shank E.A."/>
            <person name="Bowers A."/>
        </authorList>
    </citation>
    <scope>NUCLEOTIDE SEQUENCE [LARGE SCALE GENOMIC DNA]</scope>
    <source>
        <strain evidence="3 5">AFS003013</strain>
    </source>
</reference>
<gene>
    <name evidence="4" type="ORF">C3744_03865</name>
    <name evidence="2" type="ORF">CIB87_10435</name>
    <name evidence="3" type="ORF">CN497_07510</name>
</gene>
<dbReference type="Proteomes" id="UP000220341">
    <property type="component" value="Unassembled WGS sequence"/>
</dbReference>
<reference evidence="4 7" key="3">
    <citation type="journal article" date="2018" name="Appl. Environ. Microbiol.">
        <title>Antimicrobial susceptibility testing and tentative epidemiological cut-off values of five Bacillus species relevant for use as animal feed additives or for plant protection.</title>
        <authorList>
            <person name="Agerso Y."/>
            <person name="Stuer-Lauridsen B."/>
            <person name="Bjerre K."/>
            <person name="Jensen M.G."/>
            <person name="Johansen E."/>
            <person name="Bennedsen M."/>
            <person name="Brockmann E."/>
            <person name="Nielsen B."/>
        </authorList>
    </citation>
    <scope>NUCLEOTIDE SEQUENCE [LARGE SCALE GENOMIC DNA]</scope>
    <source>
        <strain evidence="4 7">CHCC20162</strain>
    </source>
</reference>
<evidence type="ECO:0000256" key="1">
    <source>
        <dbReference type="SAM" id="Phobius"/>
    </source>
</evidence>
<dbReference type="EMBL" id="PQWM01000006">
    <property type="protein sequence ID" value="RDZ18026.1"/>
    <property type="molecule type" value="Genomic_DNA"/>
</dbReference>
<keyword evidence="1" id="KW-0472">Membrane</keyword>
<evidence type="ECO:0000313" key="7">
    <source>
        <dbReference type="Proteomes" id="UP000256519"/>
    </source>
</evidence>
<evidence type="ECO:0000313" key="6">
    <source>
        <dbReference type="Proteomes" id="UP000253834"/>
    </source>
</evidence>
<keyword evidence="1" id="KW-0812">Transmembrane</keyword>
<reference evidence="2 6" key="1">
    <citation type="submission" date="2017-07" db="EMBL/GenBank/DDBJ databases">
        <title>Isolation and development of strain Bacillus megaterium SR7 for enhanced growth and metabolite production under supercritical carbon dioxide.</title>
        <authorList>
            <person name="Freedman A.J.E."/>
            <person name="Peet K.C."/>
            <person name="Boock J.T."/>
            <person name="Penn K."/>
            <person name="Prather K.L.J."/>
            <person name="Thompson J.R."/>
        </authorList>
    </citation>
    <scope>NUCLEOTIDE SEQUENCE [LARGE SCALE GENOMIC DNA]</scope>
    <source>
        <strain evidence="2 6">SR7</strain>
    </source>
</reference>
<dbReference type="EMBL" id="NTYW01000006">
    <property type="protein sequence ID" value="PES40559.1"/>
    <property type="molecule type" value="Genomic_DNA"/>
</dbReference>
<evidence type="ECO:0000313" key="4">
    <source>
        <dbReference type="EMBL" id="RDZ18026.1"/>
    </source>
</evidence>
<name>A0A109GBM5_PRIMG</name>
<protein>
    <submittedName>
        <fullName evidence="4">Uncharacterized protein</fullName>
    </submittedName>
</protein>